<proteinExistence type="evidence at transcript level"/>
<evidence type="ECO:0000313" key="1">
    <source>
        <dbReference type="EMBL" id="AII98064.1"/>
    </source>
</evidence>
<accession>A0A076L343</accession>
<organism evidence="1">
    <name type="scientific">Nephila pilipes</name>
    <name type="common">Giant wood spider</name>
    <name type="synonym">Nephila maculata</name>
    <dbReference type="NCBI Taxonomy" id="299642"/>
    <lineage>
        <taxon>Eukaryota</taxon>
        <taxon>Metazoa</taxon>
        <taxon>Ecdysozoa</taxon>
        <taxon>Arthropoda</taxon>
        <taxon>Chelicerata</taxon>
        <taxon>Arachnida</taxon>
        <taxon>Araneae</taxon>
        <taxon>Araneomorphae</taxon>
        <taxon>Entelegynae</taxon>
        <taxon>Araneoidea</taxon>
        <taxon>Nephilidae</taxon>
        <taxon>Nephila</taxon>
    </lineage>
</organism>
<reference evidence="1" key="1">
    <citation type="submission" date="2013-07" db="EMBL/GenBank/DDBJ databases">
        <title>Nephila pilipes venom gland.</title>
        <authorList>
            <person name="Huo L.J."/>
        </authorList>
    </citation>
    <scope>NUCLEOTIDE SEQUENCE</scope>
    <source>
        <tissue evidence="1">Venom gland</tissue>
    </source>
</reference>
<dbReference type="EMBL" id="KF433743">
    <property type="protein sequence ID" value="AII98064.1"/>
    <property type="molecule type" value="mRNA"/>
</dbReference>
<dbReference type="AlphaFoldDB" id="A0A076L343"/>
<name>A0A076L343_NEPPI</name>
<protein>
    <submittedName>
        <fullName evidence="1">BLTX721</fullName>
    </submittedName>
</protein>
<sequence length="16" mass="1697">MCRFVARIASNASSIA</sequence>